<keyword evidence="2" id="KW-1185">Reference proteome</keyword>
<name>A0ABT3L819_9CYAN</name>
<dbReference type="EMBL" id="JAIHOM010000081">
    <property type="protein sequence ID" value="MCW6037634.1"/>
    <property type="molecule type" value="Genomic_DNA"/>
</dbReference>
<protein>
    <submittedName>
        <fullName evidence="1">DUF29 domain-containing protein</fullName>
    </submittedName>
</protein>
<dbReference type="Pfam" id="PF01724">
    <property type="entry name" value="DUF29"/>
    <property type="match status" value="1"/>
</dbReference>
<reference evidence="1 2" key="1">
    <citation type="submission" date="2021-08" db="EMBL/GenBank/DDBJ databases">
        <title>Draft genome sequence of Spirulina subsalsa with high tolerance to salinity and hype-accumulation of phycocyanin.</title>
        <authorList>
            <person name="Pei H."/>
            <person name="Jiang L."/>
        </authorList>
    </citation>
    <scope>NUCLEOTIDE SEQUENCE [LARGE SCALE GENOMIC DNA]</scope>
    <source>
        <strain evidence="1 2">FACHB-351</strain>
    </source>
</reference>
<comment type="caution">
    <text evidence="1">The sequence shown here is derived from an EMBL/GenBank/DDBJ whole genome shotgun (WGS) entry which is preliminary data.</text>
</comment>
<evidence type="ECO:0000313" key="2">
    <source>
        <dbReference type="Proteomes" id="UP001526426"/>
    </source>
</evidence>
<organism evidence="1 2">
    <name type="scientific">Spirulina subsalsa FACHB-351</name>
    <dbReference type="NCBI Taxonomy" id="234711"/>
    <lineage>
        <taxon>Bacteria</taxon>
        <taxon>Bacillati</taxon>
        <taxon>Cyanobacteriota</taxon>
        <taxon>Cyanophyceae</taxon>
        <taxon>Spirulinales</taxon>
        <taxon>Spirulinaceae</taxon>
        <taxon>Spirulina</taxon>
    </lineage>
</organism>
<proteinExistence type="predicted"/>
<sequence>MKTKLSALYETDFNLWIEQTINHLKQRNLTKCCGIPLLQGGDE</sequence>
<evidence type="ECO:0000313" key="1">
    <source>
        <dbReference type="EMBL" id="MCW6037634.1"/>
    </source>
</evidence>
<gene>
    <name evidence="1" type="ORF">K4A83_15325</name>
</gene>
<dbReference type="Proteomes" id="UP001526426">
    <property type="component" value="Unassembled WGS sequence"/>
</dbReference>
<accession>A0ABT3L819</accession>